<dbReference type="RefSeq" id="WP_067871052.1">
    <property type="nucleotide sequence ID" value="NZ_JAAXOP010000009.1"/>
</dbReference>
<keyword evidence="3" id="KW-1185">Reference proteome</keyword>
<reference evidence="2 3" key="1">
    <citation type="submission" date="2020-04" db="EMBL/GenBank/DDBJ databases">
        <title>MicrobeNet Type strains.</title>
        <authorList>
            <person name="Nicholson A.C."/>
        </authorList>
    </citation>
    <scope>NUCLEOTIDE SEQUENCE [LARGE SCALE GENOMIC DNA]</scope>
    <source>
        <strain evidence="2 3">JCM 12354</strain>
    </source>
</reference>
<dbReference type="Proteomes" id="UP000565711">
    <property type="component" value="Unassembled WGS sequence"/>
</dbReference>
<feature type="compositionally biased region" description="Basic and acidic residues" evidence="1">
    <location>
        <begin position="166"/>
        <end position="183"/>
    </location>
</feature>
<dbReference type="EMBL" id="JAAXOP010000009">
    <property type="protein sequence ID" value="NKY51918.1"/>
    <property type="molecule type" value="Genomic_DNA"/>
</dbReference>
<evidence type="ECO:0000256" key="1">
    <source>
        <dbReference type="SAM" id="MobiDB-lite"/>
    </source>
</evidence>
<gene>
    <name evidence="2" type="ORF">HGA08_16995</name>
</gene>
<sequence>MFDGGELQTMSHEVLVDALRRAHGAAAFAQAAEVRAVRELYRRHLDGCPAGGAETGVGMPTEMSVAVVAEERAAAEISNAVQMSEQRAATLIDIGLALDSLPGTRDAFGDGKLDLARVHVIVEQVRGLPGELLAELEPPLVEAAVRTTPAGLRRTAQRWLAGRSTTESDRRREQHDDYRDVRRPTTPLPRRVRRRGSPLTAAADSTCGRTTFE</sequence>
<dbReference type="AlphaFoldDB" id="A0A846Y3R8"/>
<organism evidence="2 3">
    <name type="scientific">Nocardia vermiculata</name>
    <dbReference type="NCBI Taxonomy" id="257274"/>
    <lineage>
        <taxon>Bacteria</taxon>
        <taxon>Bacillati</taxon>
        <taxon>Actinomycetota</taxon>
        <taxon>Actinomycetes</taxon>
        <taxon>Mycobacteriales</taxon>
        <taxon>Nocardiaceae</taxon>
        <taxon>Nocardia</taxon>
    </lineage>
</organism>
<accession>A0A846Y3R8</accession>
<comment type="caution">
    <text evidence="2">The sequence shown here is derived from an EMBL/GenBank/DDBJ whole genome shotgun (WGS) entry which is preliminary data.</text>
</comment>
<evidence type="ECO:0000313" key="3">
    <source>
        <dbReference type="Proteomes" id="UP000565711"/>
    </source>
</evidence>
<feature type="region of interest" description="Disordered" evidence="1">
    <location>
        <begin position="159"/>
        <end position="213"/>
    </location>
</feature>
<name>A0A846Y3R8_9NOCA</name>
<protein>
    <recommendedName>
        <fullName evidence="4">DUF222 domain-containing protein</fullName>
    </recommendedName>
</protein>
<proteinExistence type="predicted"/>
<evidence type="ECO:0008006" key="4">
    <source>
        <dbReference type="Google" id="ProtNLM"/>
    </source>
</evidence>
<evidence type="ECO:0000313" key="2">
    <source>
        <dbReference type="EMBL" id="NKY51918.1"/>
    </source>
</evidence>